<accession>A0A936Z2F5</accession>
<sequence length="208" mass="23128">MHTAICAFEDRQRAEQAADSLVRSGFERHDVHIEHKDLHGEHPDANDRWDGMEREIAVDRGVLASFGQFFARLFGRDDGAGPVDTYAQHVERGSYVVVVDAHDTADAERARTVLQGMQAGDLDVVHRPGQRPLRDIVGMRQENAGMVERSREPSENWTDNATSSDMESERAMASHGMTPTTGPEPRDPDLERAPGLRYADKGKDKPNG</sequence>
<dbReference type="RefSeq" id="WP_201676379.1">
    <property type="nucleotide sequence ID" value="NZ_JAEQNE010000006.1"/>
</dbReference>
<evidence type="ECO:0000256" key="1">
    <source>
        <dbReference type="SAM" id="MobiDB-lite"/>
    </source>
</evidence>
<feature type="region of interest" description="Disordered" evidence="1">
    <location>
        <begin position="145"/>
        <end position="208"/>
    </location>
</feature>
<evidence type="ECO:0008006" key="4">
    <source>
        <dbReference type="Google" id="ProtNLM"/>
    </source>
</evidence>
<comment type="caution">
    <text evidence="2">The sequence shown here is derived from an EMBL/GenBank/DDBJ whole genome shotgun (WGS) entry which is preliminary data.</text>
</comment>
<proteinExistence type="predicted"/>
<dbReference type="Proteomes" id="UP000599109">
    <property type="component" value="Unassembled WGS sequence"/>
</dbReference>
<keyword evidence="3" id="KW-1185">Reference proteome</keyword>
<name>A0A936Z2F5_9BURK</name>
<evidence type="ECO:0000313" key="3">
    <source>
        <dbReference type="Proteomes" id="UP000599109"/>
    </source>
</evidence>
<dbReference type="EMBL" id="JAEQNE010000006">
    <property type="protein sequence ID" value="MBL0393713.1"/>
    <property type="molecule type" value="Genomic_DNA"/>
</dbReference>
<protein>
    <recommendedName>
        <fullName evidence="4">Heat induced stress protein YflT</fullName>
    </recommendedName>
</protein>
<reference evidence="2 3" key="1">
    <citation type="journal article" date="2017" name="Int. J. Syst. Evol. Microbiol.">
        <title>Ramlibacter monticola sp. nov., isolated from forest soil.</title>
        <authorList>
            <person name="Chaudhary D.K."/>
            <person name="Kim J."/>
        </authorList>
    </citation>
    <scope>NUCLEOTIDE SEQUENCE [LARGE SCALE GENOMIC DNA]</scope>
    <source>
        <strain evidence="2 3">KACC 19175</strain>
    </source>
</reference>
<feature type="compositionally biased region" description="Polar residues" evidence="1">
    <location>
        <begin position="155"/>
        <end position="165"/>
    </location>
</feature>
<feature type="compositionally biased region" description="Basic and acidic residues" evidence="1">
    <location>
        <begin position="184"/>
        <end position="208"/>
    </location>
</feature>
<organism evidence="2 3">
    <name type="scientific">Ramlibacter monticola</name>
    <dbReference type="NCBI Taxonomy" id="1926872"/>
    <lineage>
        <taxon>Bacteria</taxon>
        <taxon>Pseudomonadati</taxon>
        <taxon>Pseudomonadota</taxon>
        <taxon>Betaproteobacteria</taxon>
        <taxon>Burkholderiales</taxon>
        <taxon>Comamonadaceae</taxon>
        <taxon>Ramlibacter</taxon>
    </lineage>
</organism>
<gene>
    <name evidence="2" type="ORF">JJ685_21430</name>
</gene>
<evidence type="ECO:0000313" key="2">
    <source>
        <dbReference type="EMBL" id="MBL0393713.1"/>
    </source>
</evidence>
<dbReference type="AlphaFoldDB" id="A0A936Z2F5"/>